<dbReference type="EMBL" id="JAVDRL010000006">
    <property type="protein sequence ID" value="MDR6531479.1"/>
    <property type="molecule type" value="Genomic_DNA"/>
</dbReference>
<dbReference type="Gene3D" id="3.90.70.10">
    <property type="entry name" value="Cysteine proteinases"/>
    <property type="match status" value="1"/>
</dbReference>
<evidence type="ECO:0000256" key="2">
    <source>
        <dbReference type="ARBA" id="ARBA00022692"/>
    </source>
</evidence>
<keyword evidence="2 8" id="KW-0812">Transmembrane</keyword>
<keyword evidence="5 12" id="KW-0067">ATP-binding</keyword>
<dbReference type="PROSITE" id="PS00211">
    <property type="entry name" value="ABC_TRANSPORTER_1"/>
    <property type="match status" value="1"/>
</dbReference>
<dbReference type="PROSITE" id="PS50893">
    <property type="entry name" value="ABC_TRANSPORTER_2"/>
    <property type="match status" value="1"/>
</dbReference>
<feature type="domain" description="ABC transmembrane type-1" evidence="10">
    <location>
        <begin position="180"/>
        <end position="455"/>
    </location>
</feature>
<dbReference type="InterPro" id="IPR003593">
    <property type="entry name" value="AAA+_ATPase"/>
</dbReference>
<dbReference type="Pfam" id="PF00664">
    <property type="entry name" value="ABC_membrane"/>
    <property type="match status" value="1"/>
</dbReference>
<dbReference type="Pfam" id="PF00005">
    <property type="entry name" value="ABC_tran"/>
    <property type="match status" value="1"/>
</dbReference>
<dbReference type="InterPro" id="IPR003439">
    <property type="entry name" value="ABC_transporter-like_ATP-bd"/>
</dbReference>
<comment type="caution">
    <text evidence="12">The sequence shown here is derived from an EMBL/GenBank/DDBJ whole genome shotgun (WGS) entry which is preliminary data.</text>
</comment>
<feature type="transmembrane region" description="Helical" evidence="8">
    <location>
        <begin position="20"/>
        <end position="43"/>
    </location>
</feature>
<keyword evidence="6 8" id="KW-1133">Transmembrane helix</keyword>
<dbReference type="SMART" id="SM00382">
    <property type="entry name" value="AAA"/>
    <property type="match status" value="1"/>
</dbReference>
<evidence type="ECO:0000313" key="12">
    <source>
        <dbReference type="EMBL" id="MDR6531479.1"/>
    </source>
</evidence>
<evidence type="ECO:0000256" key="3">
    <source>
        <dbReference type="ARBA" id="ARBA00022741"/>
    </source>
</evidence>
<accession>A0ABU1MZ66</accession>
<evidence type="ECO:0000256" key="7">
    <source>
        <dbReference type="ARBA" id="ARBA00023136"/>
    </source>
</evidence>
<dbReference type="Gene3D" id="1.20.1560.10">
    <property type="entry name" value="ABC transporter type 1, transmembrane domain"/>
    <property type="match status" value="1"/>
</dbReference>
<evidence type="ECO:0000256" key="5">
    <source>
        <dbReference type="ARBA" id="ARBA00022840"/>
    </source>
</evidence>
<dbReference type="Proteomes" id="UP001262754">
    <property type="component" value="Unassembled WGS sequence"/>
</dbReference>
<name>A0ABU1MZ66_9CAUL</name>
<dbReference type="InterPro" id="IPR036640">
    <property type="entry name" value="ABC1_TM_sf"/>
</dbReference>
<evidence type="ECO:0000256" key="1">
    <source>
        <dbReference type="ARBA" id="ARBA00004651"/>
    </source>
</evidence>
<feature type="transmembrane region" description="Helical" evidence="8">
    <location>
        <begin position="312"/>
        <end position="330"/>
    </location>
</feature>
<evidence type="ECO:0000259" key="9">
    <source>
        <dbReference type="PROSITE" id="PS50893"/>
    </source>
</evidence>
<dbReference type="PANTHER" id="PTHR43394:SF1">
    <property type="entry name" value="ATP-BINDING CASSETTE SUB-FAMILY B MEMBER 10, MITOCHONDRIAL"/>
    <property type="match status" value="1"/>
</dbReference>
<evidence type="ECO:0000256" key="4">
    <source>
        <dbReference type="ARBA" id="ARBA00022801"/>
    </source>
</evidence>
<dbReference type="Pfam" id="PF03412">
    <property type="entry name" value="Peptidase_C39"/>
    <property type="match status" value="1"/>
</dbReference>
<dbReference type="InterPro" id="IPR005074">
    <property type="entry name" value="Peptidase_C39"/>
</dbReference>
<dbReference type="PROSITE" id="PS50990">
    <property type="entry name" value="PEPTIDASE_C39"/>
    <property type="match status" value="1"/>
</dbReference>
<evidence type="ECO:0000256" key="6">
    <source>
        <dbReference type="ARBA" id="ARBA00022989"/>
    </source>
</evidence>
<keyword evidence="4" id="KW-0378">Hydrolase</keyword>
<reference evidence="12 13" key="1">
    <citation type="submission" date="2023-07" db="EMBL/GenBank/DDBJ databases">
        <title>Sorghum-associated microbial communities from plants grown in Nebraska, USA.</title>
        <authorList>
            <person name="Schachtman D."/>
        </authorList>
    </citation>
    <scope>NUCLEOTIDE SEQUENCE [LARGE SCALE GENOMIC DNA]</scope>
    <source>
        <strain evidence="12 13">DS2154</strain>
    </source>
</reference>
<feature type="transmembrane region" description="Helical" evidence="8">
    <location>
        <begin position="283"/>
        <end position="306"/>
    </location>
</feature>
<protein>
    <submittedName>
        <fullName evidence="12">ATP-binding cassette subfamily B protein RaxB</fullName>
    </submittedName>
</protein>
<dbReference type="RefSeq" id="WP_310031416.1">
    <property type="nucleotide sequence ID" value="NZ_JAVDRL010000006.1"/>
</dbReference>
<evidence type="ECO:0000259" key="11">
    <source>
        <dbReference type="PROSITE" id="PS50990"/>
    </source>
</evidence>
<feature type="transmembrane region" description="Helical" evidence="8">
    <location>
        <begin position="171"/>
        <end position="194"/>
    </location>
</feature>
<dbReference type="PANTHER" id="PTHR43394">
    <property type="entry name" value="ATP-DEPENDENT PERMEASE MDL1, MITOCHONDRIAL"/>
    <property type="match status" value="1"/>
</dbReference>
<keyword evidence="13" id="KW-1185">Reference proteome</keyword>
<dbReference type="SUPFAM" id="SSF90123">
    <property type="entry name" value="ABC transporter transmembrane region"/>
    <property type="match status" value="1"/>
</dbReference>
<feature type="domain" description="Peptidase C39" evidence="11">
    <location>
        <begin position="23"/>
        <end position="142"/>
    </location>
</feature>
<dbReference type="InterPro" id="IPR011527">
    <property type="entry name" value="ABC1_TM_dom"/>
</dbReference>
<sequence length="715" mass="76794">MSTVAQPSLSGLLGRKEMPALIGSEAAECGLVCLAMVMASFGSPVDLATLRKRYPTSLSGMTLRGLVEVSTDLGFSARAYRAEIDQLSQVRLPAILHWNFNHFVVLAKLGRRSATIHDPNGGRRVVSFEELSSRFTGVVLELRPERKIERLGPTGRVTLKSLWAGQERTNLTIAQILTTSALISIAGFLAPLQIQLAVDGSSAGGAVSTIFVIAAAFATLALIHFGLEYTRSWITQYFGSLLSYNSGRAVVNHLLALPINFFEKRRVGDIAARIRGVSQINEIVLGGAISVVIDGVVGIAALIALLFYAAPIAVISLLSIAASATVAAVSQPNINRLTERSISQGGIEQSVIIETIRSMLPLKMNSREMEREIVWSHQYAETVSANYRLSRARSTQSQILTLLSNLTHVVTILVGAIAISSGSITLGMFMAALFYQNMAGDRILGLISTFSQIQTVRVMLDRLGDIIGTEAEGDTNPTRVSAQSVRIRGSLQLDNVFYRYGATSSDALIGATLNIAEGDFVAIVGPSGSGKSTLLKVMLGLYAPTSGAITLDGMVADSSLWRAWRKTVGLVSQEDQLLAGTIADNINFFAPDADDAKTHAAANMAQIHREIVAMPMGYHTMIGEMGAALSSGQKQRILLARAFYNDPTVLILDEGTANLDAENEGRIVDIVSSLRMTRIVVSHRPALVEKADRVIRIDRGIISEVDSGTRSKAAR</sequence>
<dbReference type="PROSITE" id="PS50929">
    <property type="entry name" value="ABC_TM1F"/>
    <property type="match status" value="1"/>
</dbReference>
<dbReference type="InterPro" id="IPR039421">
    <property type="entry name" value="Type_1_exporter"/>
</dbReference>
<feature type="transmembrane region" description="Helical" evidence="8">
    <location>
        <begin position="409"/>
        <end position="435"/>
    </location>
</feature>
<dbReference type="InterPro" id="IPR027417">
    <property type="entry name" value="P-loop_NTPase"/>
</dbReference>
<keyword evidence="7 8" id="KW-0472">Membrane</keyword>
<evidence type="ECO:0000313" key="13">
    <source>
        <dbReference type="Proteomes" id="UP001262754"/>
    </source>
</evidence>
<evidence type="ECO:0000256" key="8">
    <source>
        <dbReference type="SAM" id="Phobius"/>
    </source>
</evidence>
<dbReference type="GO" id="GO:0005524">
    <property type="term" value="F:ATP binding"/>
    <property type="evidence" value="ECO:0007669"/>
    <property type="project" value="UniProtKB-KW"/>
</dbReference>
<dbReference type="InterPro" id="IPR017871">
    <property type="entry name" value="ABC_transporter-like_CS"/>
</dbReference>
<feature type="domain" description="ABC transporter" evidence="9">
    <location>
        <begin position="491"/>
        <end position="713"/>
    </location>
</feature>
<gene>
    <name evidence="12" type="ORF">J2800_002226</name>
</gene>
<dbReference type="Gene3D" id="3.40.50.300">
    <property type="entry name" value="P-loop containing nucleotide triphosphate hydrolases"/>
    <property type="match status" value="1"/>
</dbReference>
<comment type="subcellular location">
    <subcellularLocation>
        <location evidence="1">Cell membrane</location>
        <topology evidence="1">Multi-pass membrane protein</topology>
    </subcellularLocation>
</comment>
<keyword evidence="3" id="KW-0547">Nucleotide-binding</keyword>
<organism evidence="12 13">
    <name type="scientific">Caulobacter rhizosphaerae</name>
    <dbReference type="NCBI Taxonomy" id="2010972"/>
    <lineage>
        <taxon>Bacteria</taxon>
        <taxon>Pseudomonadati</taxon>
        <taxon>Pseudomonadota</taxon>
        <taxon>Alphaproteobacteria</taxon>
        <taxon>Caulobacterales</taxon>
        <taxon>Caulobacteraceae</taxon>
        <taxon>Caulobacter</taxon>
    </lineage>
</organism>
<dbReference type="SUPFAM" id="SSF52540">
    <property type="entry name" value="P-loop containing nucleoside triphosphate hydrolases"/>
    <property type="match status" value="1"/>
</dbReference>
<feature type="transmembrane region" description="Helical" evidence="8">
    <location>
        <begin position="206"/>
        <end position="227"/>
    </location>
</feature>
<evidence type="ECO:0000259" key="10">
    <source>
        <dbReference type="PROSITE" id="PS50929"/>
    </source>
</evidence>
<proteinExistence type="predicted"/>